<reference evidence="8" key="1">
    <citation type="submission" date="2013-08" db="EMBL/GenBank/DDBJ databases">
        <authorList>
            <person name="Mendez C."/>
            <person name="Richter M."/>
            <person name="Ferrer M."/>
            <person name="Sanchez J."/>
        </authorList>
    </citation>
    <scope>NUCLEOTIDE SEQUENCE</scope>
</reference>
<protein>
    <submittedName>
        <fullName evidence="8">Major facilitator superfamily MFS_1</fullName>
    </submittedName>
</protein>
<dbReference type="Pfam" id="PF07690">
    <property type="entry name" value="MFS_1"/>
    <property type="match status" value="1"/>
</dbReference>
<dbReference type="EMBL" id="AUZZ01001315">
    <property type="protein sequence ID" value="EQD64744.1"/>
    <property type="molecule type" value="Genomic_DNA"/>
</dbReference>
<accession>T1CFB0</accession>
<dbReference type="Gene3D" id="1.20.1720.10">
    <property type="entry name" value="Multidrug resistance protein D"/>
    <property type="match status" value="1"/>
</dbReference>
<evidence type="ECO:0000256" key="3">
    <source>
        <dbReference type="ARBA" id="ARBA00022692"/>
    </source>
</evidence>
<feature type="transmembrane region" description="Helical" evidence="6">
    <location>
        <begin position="62"/>
        <end position="80"/>
    </location>
</feature>
<keyword evidence="5 6" id="KW-0472">Membrane</keyword>
<gene>
    <name evidence="8" type="ORF">B2A_01858</name>
</gene>
<organism evidence="8">
    <name type="scientific">mine drainage metagenome</name>
    <dbReference type="NCBI Taxonomy" id="410659"/>
    <lineage>
        <taxon>unclassified sequences</taxon>
        <taxon>metagenomes</taxon>
        <taxon>ecological metagenomes</taxon>
    </lineage>
</organism>
<evidence type="ECO:0000256" key="4">
    <source>
        <dbReference type="ARBA" id="ARBA00022989"/>
    </source>
</evidence>
<dbReference type="InterPro" id="IPR020846">
    <property type="entry name" value="MFS_dom"/>
</dbReference>
<comment type="subcellular location">
    <subcellularLocation>
        <location evidence="1">Membrane</location>
        <topology evidence="1">Multi-pass membrane protein</topology>
    </subcellularLocation>
</comment>
<name>T1CFB0_9ZZZZ</name>
<evidence type="ECO:0000259" key="7">
    <source>
        <dbReference type="PROSITE" id="PS50850"/>
    </source>
</evidence>
<dbReference type="GO" id="GO:0016020">
    <property type="term" value="C:membrane"/>
    <property type="evidence" value="ECO:0007669"/>
    <property type="project" value="UniProtKB-SubCell"/>
</dbReference>
<keyword evidence="2" id="KW-0813">Transport</keyword>
<reference evidence="8" key="2">
    <citation type="journal article" date="2014" name="ISME J.">
        <title>Microbial stratification in low pH oxic and suboxic macroscopic growths along an acid mine drainage.</title>
        <authorList>
            <person name="Mendez-Garcia C."/>
            <person name="Mesa V."/>
            <person name="Sprenger R.R."/>
            <person name="Richter M."/>
            <person name="Diez M.S."/>
            <person name="Solano J."/>
            <person name="Bargiela R."/>
            <person name="Golyshina O.V."/>
            <person name="Manteca A."/>
            <person name="Ramos J.L."/>
            <person name="Gallego J.R."/>
            <person name="Llorente I."/>
            <person name="Martins Dos Santos V.A."/>
            <person name="Jensen O.N."/>
            <person name="Pelaez A.I."/>
            <person name="Sanchez J."/>
            <person name="Ferrer M."/>
        </authorList>
    </citation>
    <scope>NUCLEOTIDE SEQUENCE</scope>
</reference>
<dbReference type="PANTHER" id="PTHR42718">
    <property type="entry name" value="MAJOR FACILITATOR SUPERFAMILY MULTIDRUG TRANSPORTER MFSC"/>
    <property type="match status" value="1"/>
</dbReference>
<dbReference type="AlphaFoldDB" id="T1CFB0"/>
<dbReference type="PROSITE" id="PS50850">
    <property type="entry name" value="MFS"/>
    <property type="match status" value="1"/>
</dbReference>
<proteinExistence type="predicted"/>
<feature type="non-terminal residue" evidence="8">
    <location>
        <position position="123"/>
    </location>
</feature>
<keyword evidence="4 6" id="KW-1133">Transmembrane helix</keyword>
<evidence type="ECO:0000256" key="1">
    <source>
        <dbReference type="ARBA" id="ARBA00004141"/>
    </source>
</evidence>
<feature type="transmembrane region" description="Helical" evidence="6">
    <location>
        <begin position="92"/>
        <end position="111"/>
    </location>
</feature>
<dbReference type="InterPro" id="IPR036259">
    <property type="entry name" value="MFS_trans_sf"/>
</dbReference>
<dbReference type="PANTHER" id="PTHR42718:SF9">
    <property type="entry name" value="MAJOR FACILITATOR SUPERFAMILY MULTIDRUG TRANSPORTER MFSC"/>
    <property type="match status" value="1"/>
</dbReference>
<keyword evidence="3 6" id="KW-0812">Transmembrane</keyword>
<evidence type="ECO:0000256" key="2">
    <source>
        <dbReference type="ARBA" id="ARBA00022448"/>
    </source>
</evidence>
<evidence type="ECO:0000256" key="5">
    <source>
        <dbReference type="ARBA" id="ARBA00023136"/>
    </source>
</evidence>
<sequence>MRIPGPPVGPTGAEATRAVQYKWMVLSNTTVATLMAAIDTNIVLISLPTIGRQLPGTDTTTLLWILIGYSHVTAVVLLNFGRLSDLFGRVRLYVLGFAIFTVGSLLCGFSQNGVELVGFRLVQ</sequence>
<feature type="domain" description="Major facilitator superfamily (MFS) profile" evidence="7">
    <location>
        <begin position="25"/>
        <end position="123"/>
    </location>
</feature>
<evidence type="ECO:0000313" key="8">
    <source>
        <dbReference type="EMBL" id="EQD64744.1"/>
    </source>
</evidence>
<dbReference type="GO" id="GO:0022857">
    <property type="term" value="F:transmembrane transporter activity"/>
    <property type="evidence" value="ECO:0007669"/>
    <property type="project" value="InterPro"/>
</dbReference>
<comment type="caution">
    <text evidence="8">The sequence shown here is derived from an EMBL/GenBank/DDBJ whole genome shotgun (WGS) entry which is preliminary data.</text>
</comment>
<dbReference type="SUPFAM" id="SSF103473">
    <property type="entry name" value="MFS general substrate transporter"/>
    <property type="match status" value="1"/>
</dbReference>
<evidence type="ECO:0000256" key="6">
    <source>
        <dbReference type="SAM" id="Phobius"/>
    </source>
</evidence>
<feature type="transmembrane region" description="Helical" evidence="6">
    <location>
        <begin position="31"/>
        <end position="50"/>
    </location>
</feature>
<dbReference type="InterPro" id="IPR011701">
    <property type="entry name" value="MFS"/>
</dbReference>